<accession>A0A2I1GVU9</accession>
<dbReference type="AlphaFoldDB" id="A0A2I1GVU9"/>
<gene>
    <name evidence="2" type="ORF">RhiirA4_467418</name>
</gene>
<protein>
    <submittedName>
        <fullName evidence="2">Uncharacterized protein</fullName>
    </submittedName>
</protein>
<evidence type="ECO:0000313" key="2">
    <source>
        <dbReference type="EMBL" id="PKY50772.1"/>
    </source>
</evidence>
<sequence>KELKWCQHSVPTLKKQHKPKAKNTPNKKSGDTGHSSNSNQSKKKNKKSSTKLAKDDNQLKIPKPQKKAKKFSKSKSCNEGNNVILAEILNLLRKLN</sequence>
<dbReference type="EMBL" id="LLXI01000918">
    <property type="protein sequence ID" value="PKY50772.1"/>
    <property type="molecule type" value="Genomic_DNA"/>
</dbReference>
<name>A0A2I1GVU9_9GLOM</name>
<feature type="compositionally biased region" description="Basic residues" evidence="1">
    <location>
        <begin position="63"/>
        <end position="73"/>
    </location>
</feature>
<feature type="non-terminal residue" evidence="2">
    <location>
        <position position="1"/>
    </location>
</feature>
<organism evidence="2 3">
    <name type="scientific">Rhizophagus irregularis</name>
    <dbReference type="NCBI Taxonomy" id="588596"/>
    <lineage>
        <taxon>Eukaryota</taxon>
        <taxon>Fungi</taxon>
        <taxon>Fungi incertae sedis</taxon>
        <taxon>Mucoromycota</taxon>
        <taxon>Glomeromycotina</taxon>
        <taxon>Glomeromycetes</taxon>
        <taxon>Glomerales</taxon>
        <taxon>Glomeraceae</taxon>
        <taxon>Rhizophagus</taxon>
    </lineage>
</organism>
<evidence type="ECO:0000313" key="3">
    <source>
        <dbReference type="Proteomes" id="UP000234323"/>
    </source>
</evidence>
<proteinExistence type="predicted"/>
<dbReference type="Proteomes" id="UP000234323">
    <property type="component" value="Unassembled WGS sequence"/>
</dbReference>
<feature type="region of interest" description="Disordered" evidence="1">
    <location>
        <begin position="1"/>
        <end position="77"/>
    </location>
</feature>
<keyword evidence="3" id="KW-1185">Reference proteome</keyword>
<evidence type="ECO:0000256" key="1">
    <source>
        <dbReference type="SAM" id="MobiDB-lite"/>
    </source>
</evidence>
<comment type="caution">
    <text evidence="2">The sequence shown here is derived from an EMBL/GenBank/DDBJ whole genome shotgun (WGS) entry which is preliminary data.</text>
</comment>
<reference evidence="2 3" key="1">
    <citation type="submission" date="2015-10" db="EMBL/GenBank/DDBJ databases">
        <title>Genome analyses suggest a sexual origin of heterokaryosis in a supposedly ancient asexual fungus.</title>
        <authorList>
            <person name="Ropars J."/>
            <person name="Sedzielewska K."/>
            <person name="Noel J."/>
            <person name="Charron P."/>
            <person name="Farinelli L."/>
            <person name="Marton T."/>
            <person name="Kruger M."/>
            <person name="Pelin A."/>
            <person name="Brachmann A."/>
            <person name="Corradi N."/>
        </authorList>
    </citation>
    <scope>NUCLEOTIDE SEQUENCE [LARGE SCALE GENOMIC DNA]</scope>
    <source>
        <strain evidence="2 3">A4</strain>
    </source>
</reference>